<dbReference type="Proteomes" id="UP000294980">
    <property type="component" value="Unassembled WGS sequence"/>
</dbReference>
<evidence type="ECO:0000313" key="3">
    <source>
        <dbReference type="Proteomes" id="UP000294980"/>
    </source>
</evidence>
<proteinExistence type="predicted"/>
<dbReference type="SUPFAM" id="SSF53474">
    <property type="entry name" value="alpha/beta-Hydrolases"/>
    <property type="match status" value="1"/>
</dbReference>
<dbReference type="InterPro" id="IPR050471">
    <property type="entry name" value="AB_hydrolase"/>
</dbReference>
<dbReference type="PANTHER" id="PTHR43433">
    <property type="entry name" value="HYDROLASE, ALPHA/BETA FOLD FAMILY PROTEIN"/>
    <property type="match status" value="1"/>
</dbReference>
<dbReference type="EMBL" id="SLWX01000007">
    <property type="protein sequence ID" value="TCO75598.1"/>
    <property type="molecule type" value="Genomic_DNA"/>
</dbReference>
<dbReference type="OrthoDB" id="9798888at2"/>
<dbReference type="Pfam" id="PF00561">
    <property type="entry name" value="Abhydrolase_1"/>
    <property type="match status" value="1"/>
</dbReference>
<gene>
    <name evidence="2" type="ORF">EV688_10715</name>
</gene>
<dbReference type="GO" id="GO:0004806">
    <property type="term" value="F:triacylglycerol lipase activity"/>
    <property type="evidence" value="ECO:0007669"/>
    <property type="project" value="TreeGrafter"/>
</dbReference>
<dbReference type="InterPro" id="IPR029058">
    <property type="entry name" value="AB_hydrolase_fold"/>
</dbReference>
<evidence type="ECO:0000313" key="2">
    <source>
        <dbReference type="EMBL" id="TCO75598.1"/>
    </source>
</evidence>
<accession>A0A4R2KZ84</accession>
<protein>
    <submittedName>
        <fullName evidence="2">Pimeloyl-ACP methyl ester carboxylesterase</fullName>
    </submittedName>
</protein>
<reference evidence="2 3" key="1">
    <citation type="submission" date="2019-03" db="EMBL/GenBank/DDBJ databases">
        <title>Genomic Encyclopedia of Type Strains, Phase IV (KMG-IV): sequencing the most valuable type-strain genomes for metagenomic binning, comparative biology and taxonomic classification.</title>
        <authorList>
            <person name="Goeker M."/>
        </authorList>
    </citation>
    <scope>NUCLEOTIDE SEQUENCE [LARGE SCALE GENOMIC DNA]</scope>
    <source>
        <strain evidence="2 3">DSM 23344</strain>
    </source>
</reference>
<organism evidence="2 3">
    <name type="scientific">Chromatocurvus halotolerans</name>
    <dbReference type="NCBI Taxonomy" id="1132028"/>
    <lineage>
        <taxon>Bacteria</taxon>
        <taxon>Pseudomonadati</taxon>
        <taxon>Pseudomonadota</taxon>
        <taxon>Gammaproteobacteria</taxon>
        <taxon>Cellvibrionales</taxon>
        <taxon>Halieaceae</taxon>
        <taxon>Chromatocurvus</taxon>
    </lineage>
</organism>
<dbReference type="RefSeq" id="WP_117317606.1">
    <property type="nucleotide sequence ID" value="NZ_QQSW01000009.1"/>
</dbReference>
<dbReference type="AlphaFoldDB" id="A0A4R2KZ84"/>
<feature type="domain" description="AB hydrolase-1" evidence="1">
    <location>
        <begin position="23"/>
        <end position="144"/>
    </location>
</feature>
<dbReference type="Gene3D" id="3.40.50.1820">
    <property type="entry name" value="alpha/beta hydrolase"/>
    <property type="match status" value="1"/>
</dbReference>
<comment type="caution">
    <text evidence="2">The sequence shown here is derived from an EMBL/GenBank/DDBJ whole genome shotgun (WGS) entry which is preliminary data.</text>
</comment>
<name>A0A4R2KZ84_9GAMM</name>
<keyword evidence="3" id="KW-1185">Reference proteome</keyword>
<evidence type="ECO:0000259" key="1">
    <source>
        <dbReference type="Pfam" id="PF00561"/>
    </source>
</evidence>
<dbReference type="PANTHER" id="PTHR43433:SF5">
    <property type="entry name" value="AB HYDROLASE-1 DOMAIN-CONTAINING PROTEIN"/>
    <property type="match status" value="1"/>
</dbReference>
<dbReference type="InterPro" id="IPR000073">
    <property type="entry name" value="AB_hydrolase_1"/>
</dbReference>
<dbReference type="GO" id="GO:0046503">
    <property type="term" value="P:glycerolipid catabolic process"/>
    <property type="evidence" value="ECO:0007669"/>
    <property type="project" value="TreeGrafter"/>
</dbReference>
<sequence>MARATANGIGIEYESFGDENTEAILLVMGLGTQLTGWPETLCEGLAERGYRVIRFDNRDIGLSDHLAGAAVPNIPLVVGRHMLRFPPAVPYTLDDMAKDAVKLLDALGISRAHLVGASMGGMIAQLVAADFPQRTLSLTSIMSTTGNRALPRADRHATRALLMKPRDPLDPESVIVRNVRVRKAVQSPAYPKSDAELYDAAALAFHRGGYDPAGVARQLAATIVAADRRPLLGRISVPSLVIHGDADPLVKLECGLDTARHLQNADLEIFPGMGHDFPAPLLDAIADKIHHTASRARTEVAT</sequence>